<name>A0A3E1YH31_9BACT</name>
<gene>
    <name evidence="1" type="ORF">DVR12_02495</name>
</gene>
<proteinExistence type="predicted"/>
<organism evidence="1 2">
    <name type="scientific">Chitinophaga silvatica</name>
    <dbReference type="NCBI Taxonomy" id="2282649"/>
    <lineage>
        <taxon>Bacteria</taxon>
        <taxon>Pseudomonadati</taxon>
        <taxon>Bacteroidota</taxon>
        <taxon>Chitinophagia</taxon>
        <taxon>Chitinophagales</taxon>
        <taxon>Chitinophagaceae</taxon>
        <taxon>Chitinophaga</taxon>
    </lineage>
</organism>
<reference evidence="1 2" key="1">
    <citation type="submission" date="2018-07" db="EMBL/GenBank/DDBJ databases">
        <title>Chitinophaga K2CV101002-2 sp. nov., isolated from a monsoon evergreen broad-leaved forest soil.</title>
        <authorList>
            <person name="Lv Y."/>
        </authorList>
    </citation>
    <scope>NUCLEOTIDE SEQUENCE [LARGE SCALE GENOMIC DNA]</scope>
    <source>
        <strain evidence="1 2">GDMCC 1.1288</strain>
    </source>
</reference>
<evidence type="ECO:0000313" key="1">
    <source>
        <dbReference type="EMBL" id="RFS26677.1"/>
    </source>
</evidence>
<protein>
    <submittedName>
        <fullName evidence="1">Uncharacterized protein</fullName>
    </submittedName>
</protein>
<accession>A0A3E1YH31</accession>
<sequence length="62" mass="7023">MELISIRNSTSINPDHSVFTTGKITLRRKTHASILNQKRSILYHSFSFLFPLIAGVPNKLVL</sequence>
<keyword evidence="2" id="KW-1185">Reference proteome</keyword>
<comment type="caution">
    <text evidence="1">The sequence shown here is derived from an EMBL/GenBank/DDBJ whole genome shotgun (WGS) entry which is preliminary data.</text>
</comment>
<dbReference type="AlphaFoldDB" id="A0A3E1YH31"/>
<evidence type="ECO:0000313" key="2">
    <source>
        <dbReference type="Proteomes" id="UP000260644"/>
    </source>
</evidence>
<dbReference type="Proteomes" id="UP000260644">
    <property type="component" value="Unassembled WGS sequence"/>
</dbReference>
<dbReference type="EMBL" id="QPMM01000001">
    <property type="protein sequence ID" value="RFS26677.1"/>
    <property type="molecule type" value="Genomic_DNA"/>
</dbReference>